<proteinExistence type="predicted"/>
<dbReference type="Proteomes" id="UP000019260">
    <property type="component" value="Chromosome"/>
</dbReference>
<dbReference type="RefSeq" id="WP_025317549.1">
    <property type="nucleotide sequence ID" value="NZ_CP002082.1"/>
</dbReference>
<dbReference type="OrthoDB" id="9978577at2"/>
<sequence length="106" mass="12404">MDAAIYRGLQPFSRNAKLVVEQNNFSVQQLEEVFLKTNYVKYNLSNESVFPVFTYNSSKFSLIRIQINDQNITNELFKTPGLYKITISFRYGSYTTDGHHHHFIDT</sequence>
<reference evidence="1 2" key="1">
    <citation type="submission" date="2013-09" db="EMBL/GenBank/DDBJ databases">
        <title>Complete genome sequence of Spiroplasma mirum suckling mouse cataract agent.</title>
        <authorList>
            <person name="Landry C.A."/>
            <person name="Bastian F.O."/>
            <person name="Thune R.L."/>
        </authorList>
    </citation>
    <scope>NUCLEOTIDE SEQUENCE [LARGE SCALE GENOMIC DNA]</scope>
    <source>
        <strain evidence="1 2">SMCA</strain>
    </source>
</reference>
<dbReference type="KEGG" id="smir:SMM_0789"/>
<dbReference type="PATRIC" id="fig|838561.3.peg.907"/>
<dbReference type="STRING" id="838561.P344_04740"/>
<dbReference type="HOGENOM" id="CLU_2221567_0_0_14"/>
<protein>
    <submittedName>
        <fullName evidence="1">Uncharacterized protein</fullName>
    </submittedName>
</protein>
<name>W0GLZ9_9MOLU</name>
<dbReference type="KEGG" id="smia:P344_04740"/>
<evidence type="ECO:0000313" key="2">
    <source>
        <dbReference type="Proteomes" id="UP000019260"/>
    </source>
</evidence>
<organism evidence="1 2">
    <name type="scientific">Spiroplasma mirum ATCC 29335</name>
    <dbReference type="NCBI Taxonomy" id="838561"/>
    <lineage>
        <taxon>Bacteria</taxon>
        <taxon>Bacillati</taxon>
        <taxon>Mycoplasmatota</taxon>
        <taxon>Mollicutes</taxon>
        <taxon>Entomoplasmatales</taxon>
        <taxon>Spiroplasmataceae</taxon>
        <taxon>Spiroplasma</taxon>
    </lineage>
</organism>
<evidence type="ECO:0000313" key="1">
    <source>
        <dbReference type="EMBL" id="AHI58270.1"/>
    </source>
</evidence>
<dbReference type="EMBL" id="CP006720">
    <property type="protein sequence ID" value="AHI58270.1"/>
    <property type="molecule type" value="Genomic_DNA"/>
</dbReference>
<accession>W0GLZ9</accession>
<dbReference type="AlphaFoldDB" id="W0GLZ9"/>
<keyword evidence="2" id="KW-1185">Reference proteome</keyword>
<gene>
    <name evidence="1" type="ORF">P344_04740</name>
</gene>